<sequence>MESLADTLKETKAENKRLQVELEKGSEAKAEIERLNAELKKEQDHSAALTEYYNLTEPKMEALRQEACKVKAAAEKDAQRLTREMAKATESARFASLLLTWGRSDCCARLSAAVTMGLLQQNWSEHVAEFPKFVKGDWEVSSLDIFPALRAWCKQFWQKEGRSAAKARLLEHLAKAKAAEQREEPAAEEGGADAGAGADVGQDHPEGFRRKNKNEKFVAIKGLLKIKYSCREIIINGNSYKVLKVVGWMRAHPGRTLDDYDRAYAERREDMARFWRNHRRTDRQEAIAQRRYGLVCVSPPSPLRIMYNISSDDEPSSPNHTLRSGGCFGGEDVIFL</sequence>
<reference evidence="3" key="1">
    <citation type="journal article" date="2009" name="Rice">
        <title>De Novo Next Generation Sequencing of Plant Genomes.</title>
        <authorList>
            <person name="Rounsley S."/>
            <person name="Marri P.R."/>
            <person name="Yu Y."/>
            <person name="He R."/>
            <person name="Sisneros N."/>
            <person name="Goicoechea J.L."/>
            <person name="Lee S.J."/>
            <person name="Angelova A."/>
            <person name="Kudrna D."/>
            <person name="Luo M."/>
            <person name="Affourtit J."/>
            <person name="Desany B."/>
            <person name="Knight J."/>
            <person name="Niazi F."/>
            <person name="Egholm M."/>
            <person name="Wing R.A."/>
        </authorList>
    </citation>
    <scope>NUCLEOTIDE SEQUENCE [LARGE SCALE GENOMIC DNA]</scope>
    <source>
        <strain evidence="3">cv. IRGC 105608</strain>
    </source>
</reference>
<dbReference type="HOGENOM" id="CLU_061671_1_0_1"/>
<evidence type="ECO:0000256" key="2">
    <source>
        <dbReference type="SAM" id="MobiDB-lite"/>
    </source>
</evidence>
<reference evidence="3" key="2">
    <citation type="submission" date="2015-03" db="UniProtKB">
        <authorList>
            <consortium name="EnsemblPlants"/>
        </authorList>
    </citation>
    <scope>IDENTIFICATION</scope>
</reference>
<organism evidence="3">
    <name type="scientific">Oryza barthii</name>
    <dbReference type="NCBI Taxonomy" id="65489"/>
    <lineage>
        <taxon>Eukaryota</taxon>
        <taxon>Viridiplantae</taxon>
        <taxon>Streptophyta</taxon>
        <taxon>Embryophyta</taxon>
        <taxon>Tracheophyta</taxon>
        <taxon>Spermatophyta</taxon>
        <taxon>Magnoliopsida</taxon>
        <taxon>Liliopsida</taxon>
        <taxon>Poales</taxon>
        <taxon>Poaceae</taxon>
        <taxon>BOP clade</taxon>
        <taxon>Oryzoideae</taxon>
        <taxon>Oryzeae</taxon>
        <taxon>Oryzinae</taxon>
        <taxon>Oryza</taxon>
    </lineage>
</organism>
<keyword evidence="4" id="KW-1185">Reference proteome</keyword>
<accession>A0A0D3H4S6</accession>
<dbReference type="Gramene" id="OBART09G04160.1">
    <property type="protein sequence ID" value="OBART09G04160.1"/>
    <property type="gene ID" value="OBART09G04160"/>
</dbReference>
<dbReference type="PaxDb" id="65489-OBART09G04160.1"/>
<proteinExistence type="predicted"/>
<feature type="coiled-coil region" evidence="1">
    <location>
        <begin position="1"/>
        <end position="91"/>
    </location>
</feature>
<name>A0A0D3H4S6_9ORYZ</name>
<keyword evidence="1" id="KW-0175">Coiled coil</keyword>
<dbReference type="AlphaFoldDB" id="A0A0D3H4S6"/>
<dbReference type="EnsemblPlants" id="OBART09G04160.1">
    <property type="protein sequence ID" value="OBART09G04160.1"/>
    <property type="gene ID" value="OBART09G04160"/>
</dbReference>
<dbReference type="Proteomes" id="UP000026960">
    <property type="component" value="Chromosome 9"/>
</dbReference>
<feature type="region of interest" description="Disordered" evidence="2">
    <location>
        <begin position="180"/>
        <end position="208"/>
    </location>
</feature>
<protein>
    <submittedName>
        <fullName evidence="3">Uncharacterized protein</fullName>
    </submittedName>
</protein>
<evidence type="ECO:0000313" key="3">
    <source>
        <dbReference type="EnsemblPlants" id="OBART09G04160.1"/>
    </source>
</evidence>
<evidence type="ECO:0000256" key="1">
    <source>
        <dbReference type="SAM" id="Coils"/>
    </source>
</evidence>
<evidence type="ECO:0000313" key="4">
    <source>
        <dbReference type="Proteomes" id="UP000026960"/>
    </source>
</evidence>